<evidence type="ECO:0000313" key="3">
    <source>
        <dbReference type="EMBL" id="MBD2545996.1"/>
    </source>
</evidence>
<keyword evidence="2" id="KW-0472">Membrane</keyword>
<evidence type="ECO:0000256" key="1">
    <source>
        <dbReference type="SAM" id="MobiDB-lite"/>
    </source>
</evidence>
<keyword evidence="2" id="KW-0812">Transmembrane</keyword>
<feature type="compositionally biased region" description="Low complexity" evidence="1">
    <location>
        <begin position="712"/>
        <end position="724"/>
    </location>
</feature>
<keyword evidence="2" id="KW-1133">Transmembrane helix</keyword>
<organism evidence="3 4">
    <name type="scientific">Planktothricoides raciborskii FACHB-1370</name>
    <dbReference type="NCBI Taxonomy" id="2949576"/>
    <lineage>
        <taxon>Bacteria</taxon>
        <taxon>Bacillati</taxon>
        <taxon>Cyanobacteriota</taxon>
        <taxon>Cyanophyceae</taxon>
        <taxon>Oscillatoriophycideae</taxon>
        <taxon>Oscillatoriales</taxon>
        <taxon>Oscillatoriaceae</taxon>
        <taxon>Planktothricoides</taxon>
    </lineage>
</organism>
<sequence length="748" mass="84855">MLKATPRRLEDYLWVGMTRNREIPDRWHPSQGSDSDAKEQFLSRSLEPLPSAFGSSVGASATDGSLKLQSEFNENPRDSRLSKSQNWNSDHQIVDRRSRELKQSSHQPMEWAVRLLKRWEIWILVTMAVSGGLGAGSLMMLLKLPDTPTCNYHFFWFKPSASEQLYCAGQLANQKTINGLLEAIAIASDLPKDHPLRKQIDQNIETWAEQLLDLAEESFHAGDITEAISTARQIPRDTSAASLVDERIKKWESIWQEAKDYYKAAEEAMEKEKWRDAFFAAQKLQFVENRYWQTKQFDALFSLIEATREAAKTLDKARDLADTGEIKNLLEAVRIVGTFDEKSKLYKAARSLKNKFAEQMMEMAKASLERQDWQDAIYIARQIPADSPLKNEAVDFVDLTRAKSLADRGTLSAIQDAISKAQQIGAGRPMYAEAQRLIMTWQQDIQDLAYLEKARQQAQLGSAQDLRMAISQAQLVGRSNSYWDEAQDNINRWQNLIEVQEDRPFLMQAQDLAKFGDRLSLQAAIDTAQQIRPGRELYQEAQDKIDAWRGEIQRQEDQPVLDQAWKLAKAGNLQLAIAQAEKISPGRILYQEAQSAIFAWKTEIRDQESIQQANLMANGATNPATLLKAIETINQVSMVSPLRSQADNSINEWSTQLYNMAQDEAQYDLLRAIDIAQTIPFYAANYQVVQRQVEDWKRIVAPPPKTPVPEGNNQNSPANNQPPSGENIPSNSQGTNQPLEPFIEPVTR</sequence>
<feature type="compositionally biased region" description="Polar residues" evidence="1">
    <location>
        <begin position="727"/>
        <end position="738"/>
    </location>
</feature>
<gene>
    <name evidence="3" type="ORF">H6G72_19560</name>
</gene>
<proteinExistence type="predicted"/>
<feature type="transmembrane region" description="Helical" evidence="2">
    <location>
        <begin position="121"/>
        <end position="142"/>
    </location>
</feature>
<dbReference type="EMBL" id="JACJSK010000030">
    <property type="protein sequence ID" value="MBD2545996.1"/>
    <property type="molecule type" value="Genomic_DNA"/>
</dbReference>
<dbReference type="Proteomes" id="UP000641954">
    <property type="component" value="Unassembled WGS sequence"/>
</dbReference>
<name>A0ABR8EGM4_9CYAN</name>
<feature type="region of interest" description="Disordered" evidence="1">
    <location>
        <begin position="700"/>
        <end position="748"/>
    </location>
</feature>
<evidence type="ECO:0000256" key="2">
    <source>
        <dbReference type="SAM" id="Phobius"/>
    </source>
</evidence>
<protein>
    <submittedName>
        <fullName evidence="3">Chromosome segregation ATPase</fullName>
    </submittedName>
</protein>
<reference evidence="3 4" key="1">
    <citation type="journal article" date="2020" name="ISME J.">
        <title>Comparative genomics reveals insights into cyanobacterial evolution and habitat adaptation.</title>
        <authorList>
            <person name="Chen M.Y."/>
            <person name="Teng W.K."/>
            <person name="Zhao L."/>
            <person name="Hu C.X."/>
            <person name="Zhou Y.K."/>
            <person name="Han B.P."/>
            <person name="Song L.R."/>
            <person name="Shu W.S."/>
        </authorList>
    </citation>
    <scope>NUCLEOTIDE SEQUENCE [LARGE SCALE GENOMIC DNA]</scope>
    <source>
        <strain evidence="3 4">FACHB-1370</strain>
    </source>
</reference>
<evidence type="ECO:0000313" key="4">
    <source>
        <dbReference type="Proteomes" id="UP000641954"/>
    </source>
</evidence>
<comment type="caution">
    <text evidence="3">The sequence shown here is derived from an EMBL/GenBank/DDBJ whole genome shotgun (WGS) entry which is preliminary data.</text>
</comment>
<accession>A0ABR8EGM4</accession>
<keyword evidence="4" id="KW-1185">Reference proteome</keyword>